<dbReference type="PROSITE" id="PS00107">
    <property type="entry name" value="PROTEIN_KINASE_ATP"/>
    <property type="match status" value="2"/>
</dbReference>
<dbReference type="InterPro" id="IPR044452">
    <property type="entry name" value="EIF2AK2_DSRM_1"/>
</dbReference>
<evidence type="ECO:0000259" key="9">
    <source>
        <dbReference type="PROSITE" id="PS50137"/>
    </source>
</evidence>
<dbReference type="EMBL" id="MU565024">
    <property type="protein sequence ID" value="KAI5611651.1"/>
    <property type="molecule type" value="Genomic_DNA"/>
</dbReference>
<reference evidence="10" key="1">
    <citation type="submission" date="2018-07" db="EMBL/GenBank/DDBJ databases">
        <title>Comparative genomics of catfishes provides insights into carnivory and benthic adaptation.</title>
        <authorList>
            <person name="Zhang Y."/>
            <person name="Wang D."/>
            <person name="Peng Z."/>
            <person name="Zheng S."/>
            <person name="Shao F."/>
            <person name="Tao W."/>
        </authorList>
    </citation>
    <scope>NUCLEOTIDE SEQUENCE</scope>
    <source>
        <strain evidence="10">Chongqing</strain>
    </source>
</reference>
<feature type="domain" description="DRBM" evidence="9">
    <location>
        <begin position="98"/>
        <end position="169"/>
    </location>
</feature>
<evidence type="ECO:0000256" key="1">
    <source>
        <dbReference type="ARBA" id="ARBA00022679"/>
    </source>
</evidence>
<dbReference type="InterPro" id="IPR011009">
    <property type="entry name" value="Kinase-like_dom_sf"/>
</dbReference>
<dbReference type="CDD" id="cd13996">
    <property type="entry name" value="STKc_EIF2AK"/>
    <property type="match status" value="1"/>
</dbReference>
<feature type="domain" description="Protein kinase" evidence="8">
    <location>
        <begin position="591"/>
        <end position="888"/>
    </location>
</feature>
<keyword evidence="2 6" id="KW-0547">Nucleotide-binding</keyword>
<evidence type="ECO:0000256" key="3">
    <source>
        <dbReference type="ARBA" id="ARBA00022777"/>
    </source>
</evidence>
<feature type="domain" description="DRBM" evidence="9">
    <location>
        <begin position="7"/>
        <end position="75"/>
    </location>
</feature>
<keyword evidence="3 10" id="KW-0418">Kinase</keyword>
<feature type="domain" description="DRBM" evidence="9">
    <location>
        <begin position="217"/>
        <end position="285"/>
    </location>
</feature>
<dbReference type="InterPro" id="IPR017441">
    <property type="entry name" value="Protein_kinase_ATP_BS"/>
</dbReference>
<evidence type="ECO:0000259" key="8">
    <source>
        <dbReference type="PROSITE" id="PS50011"/>
    </source>
</evidence>
<dbReference type="SUPFAM" id="SSF54768">
    <property type="entry name" value="dsRNA-binding domain-like"/>
    <property type="match status" value="3"/>
</dbReference>
<dbReference type="Gene3D" id="3.30.160.20">
    <property type="match status" value="3"/>
</dbReference>
<sequence>MDAGQTNYVGRLNECAQRNGWSVKFDLVQSVGPAHSKIFTVKVVVNNKTYPEATGLTKKDAKQNAAKKALSILENDETLNTETNVSSSVNYLRLTQPNYICWLNEHSQKNKLHFVPKETMVMNSPSNLQICTYACNYVCGDKEFPEAIGNSKKDAKEAAAKLVYELLTEQNKEQSNKIINENGNGEENSDRADLSTSLQNLELNTPADTGNTTPESNFIGVLNSHCQKYKLVCDFKLVERKGPAHVPDFVYRVVINNEKYPEAQGKSAKEAKQKAAKLACLKLQESGLSSQVKHTYIYTGSAELLGKFLEEFESITTIGKGGFGRVFKARRKLEDTFFAVKIVKFTEKACREVKALSSLVQANIVRYYTSWIEETAYKDEASCDSGSQYLYIQMELCEGETLREWIVQRNDHPEKYPERRQDATMIIKQVLEAVNYVHSKNHFHRDLKPANIMFGHNGEVKVGDFGLATKEKEEEDDKSLLERSKAGTYSYMSPEQRERQAYNRKVDIYAVGLIYFEMLWCFKKQSGKGELWNEIRSKKFPEDFYRMFAFESKLIGQMLCENPEKRPEADQLLKNLKQPPAPTTLKFLEEFDSITKIGKGGFGGVFKARRKLEDTFFAVKIVKFTKKACREVKALSSLVQANIVRYYTSWIEETAYKDEASETSSSSYCDSGSQYLYIQMELCEGETLCEWIEQRNDHPEKYPERRQDATMIIKQVLEAVDYVHSKNHIHRDLKPENIMFGHNGEVKVGDFGLATKEKEEEDDKSLLERSKTGTRSYMSPEQRKEQAYNRKVDIYAVGLIYFEMLWCVTTQAEKSKLWDDIRSKKFPGDFYKMFAFEIQAAVSALVLALAATEFRIVRVAVVATDLAVTARTESALHAEEIAGIHGLTAALLPGRGITEGREGPVLAHQATGEQEALTLADKKELLKIARENAAKILGVDVVKLPTGVSYHEEQVTEVLEFDSDKRVRPDPVPLKKRSQNEGVADEDVGTSRVSPARKPISFSLSNTVAKPLSTSTVHVTESKVTSRADSMGNRRPYGHWIPVKMVSSNKR</sequence>
<keyword evidence="5" id="KW-0694">RNA-binding</keyword>
<dbReference type="Pfam" id="PF17069">
    <property type="entry name" value="RSRP"/>
    <property type="match status" value="1"/>
</dbReference>
<dbReference type="GO" id="GO:0005524">
    <property type="term" value="F:ATP binding"/>
    <property type="evidence" value="ECO:0007669"/>
    <property type="project" value="UniProtKB-UniRule"/>
</dbReference>
<name>A0AAD5FCF0_SILAS</name>
<feature type="region of interest" description="Disordered" evidence="7">
    <location>
        <begin position="967"/>
        <end position="994"/>
    </location>
</feature>
<dbReference type="SMART" id="SM00358">
    <property type="entry name" value="DSRM"/>
    <property type="match status" value="3"/>
</dbReference>
<feature type="binding site" evidence="6">
    <location>
        <position position="620"/>
    </location>
    <ligand>
        <name>ATP</name>
        <dbReference type="ChEBI" id="CHEBI:30616"/>
    </ligand>
</feature>
<evidence type="ECO:0000256" key="7">
    <source>
        <dbReference type="SAM" id="MobiDB-lite"/>
    </source>
</evidence>
<dbReference type="CDD" id="cd19903">
    <property type="entry name" value="DSRM_EIF2AK2_rpt1"/>
    <property type="match status" value="1"/>
</dbReference>
<dbReference type="GO" id="GO:0003725">
    <property type="term" value="F:double-stranded RNA binding"/>
    <property type="evidence" value="ECO:0007669"/>
    <property type="project" value="InterPro"/>
</dbReference>
<dbReference type="GO" id="GO:0005737">
    <property type="term" value="C:cytoplasm"/>
    <property type="evidence" value="ECO:0007669"/>
    <property type="project" value="TreeGrafter"/>
</dbReference>
<proteinExistence type="predicted"/>
<evidence type="ECO:0000256" key="6">
    <source>
        <dbReference type="PROSITE-ProRule" id="PRU10141"/>
    </source>
</evidence>
<evidence type="ECO:0000313" key="11">
    <source>
        <dbReference type="Proteomes" id="UP001205998"/>
    </source>
</evidence>
<protein>
    <submittedName>
        <fullName evidence="10">Interferon-induced, double-stranded RNA-activated protein kinase</fullName>
    </submittedName>
</protein>
<accession>A0AAD5FCF0</accession>
<evidence type="ECO:0000313" key="10">
    <source>
        <dbReference type="EMBL" id="KAI5611651.1"/>
    </source>
</evidence>
<dbReference type="Pfam" id="PF00035">
    <property type="entry name" value="dsrm"/>
    <property type="match status" value="3"/>
</dbReference>
<dbReference type="Pfam" id="PF00069">
    <property type="entry name" value="Pkinase"/>
    <property type="match status" value="2"/>
</dbReference>
<dbReference type="PANTHER" id="PTHR11042">
    <property type="entry name" value="EUKARYOTIC TRANSLATION INITIATION FACTOR 2-ALPHA KINASE EIF2-ALPHA KINASE -RELATED"/>
    <property type="match status" value="1"/>
</dbReference>
<keyword evidence="1" id="KW-0808">Transferase</keyword>
<dbReference type="SUPFAM" id="SSF56112">
    <property type="entry name" value="Protein kinase-like (PK-like)"/>
    <property type="match status" value="2"/>
</dbReference>
<keyword evidence="11" id="KW-1185">Reference proteome</keyword>
<gene>
    <name evidence="10" type="ORF">C0J50_1292</name>
</gene>
<dbReference type="GO" id="GO:0005634">
    <property type="term" value="C:nucleus"/>
    <property type="evidence" value="ECO:0007669"/>
    <property type="project" value="TreeGrafter"/>
</dbReference>
<keyword evidence="4 6" id="KW-0067">ATP-binding</keyword>
<feature type="region of interest" description="Disordered" evidence="7">
    <location>
        <begin position="757"/>
        <end position="782"/>
    </location>
</feature>
<comment type="caution">
    <text evidence="10">The sequence shown here is derived from an EMBL/GenBank/DDBJ whole genome shotgun (WGS) entry which is preliminary data.</text>
</comment>
<dbReference type="InterPro" id="IPR000719">
    <property type="entry name" value="Prot_kinase_dom"/>
</dbReference>
<dbReference type="InterPro" id="IPR014720">
    <property type="entry name" value="dsRBD_dom"/>
</dbReference>
<dbReference type="PROSITE" id="PS50137">
    <property type="entry name" value="DS_RBD"/>
    <property type="match status" value="3"/>
</dbReference>
<dbReference type="AlphaFoldDB" id="A0AAD5FCF0"/>
<dbReference type="Proteomes" id="UP001205998">
    <property type="component" value="Unassembled WGS sequence"/>
</dbReference>
<organism evidence="10 11">
    <name type="scientific">Silurus asotus</name>
    <name type="common">Amur catfish</name>
    <name type="synonym">Parasilurus asotus</name>
    <dbReference type="NCBI Taxonomy" id="30991"/>
    <lineage>
        <taxon>Eukaryota</taxon>
        <taxon>Metazoa</taxon>
        <taxon>Chordata</taxon>
        <taxon>Craniata</taxon>
        <taxon>Vertebrata</taxon>
        <taxon>Euteleostomi</taxon>
        <taxon>Actinopterygii</taxon>
        <taxon>Neopterygii</taxon>
        <taxon>Teleostei</taxon>
        <taxon>Ostariophysi</taxon>
        <taxon>Siluriformes</taxon>
        <taxon>Siluridae</taxon>
        <taxon>Silurus</taxon>
    </lineage>
</organism>
<dbReference type="PANTHER" id="PTHR11042:SF194">
    <property type="entry name" value="DOUBLE-STRANDED RNA ACTIVATED PROTEIN KINASE"/>
    <property type="match status" value="1"/>
</dbReference>
<feature type="domain" description="Protein kinase" evidence="8">
    <location>
        <begin position="312"/>
        <end position="588"/>
    </location>
</feature>
<dbReference type="PROSITE" id="PS50011">
    <property type="entry name" value="PROTEIN_KINASE_DOM"/>
    <property type="match status" value="2"/>
</dbReference>
<dbReference type="Gene3D" id="3.30.200.20">
    <property type="entry name" value="Phosphorylase Kinase, domain 1"/>
    <property type="match status" value="2"/>
</dbReference>
<dbReference type="InterPro" id="IPR050339">
    <property type="entry name" value="CC_SR_Kinase"/>
</dbReference>
<evidence type="ECO:0000256" key="4">
    <source>
        <dbReference type="ARBA" id="ARBA00022840"/>
    </source>
</evidence>
<dbReference type="Gene3D" id="1.10.510.10">
    <property type="entry name" value="Transferase(Phosphotransferase) domain 1"/>
    <property type="match status" value="2"/>
</dbReference>
<evidence type="ECO:0000256" key="2">
    <source>
        <dbReference type="ARBA" id="ARBA00022741"/>
    </source>
</evidence>
<feature type="binding site" evidence="6">
    <location>
        <position position="341"/>
    </location>
    <ligand>
        <name>ATP</name>
        <dbReference type="ChEBI" id="CHEBI:30616"/>
    </ligand>
</feature>
<evidence type="ECO:0000256" key="5">
    <source>
        <dbReference type="PROSITE-ProRule" id="PRU00266"/>
    </source>
</evidence>
<dbReference type="GO" id="GO:0004694">
    <property type="term" value="F:eukaryotic translation initiation factor 2alpha kinase activity"/>
    <property type="evidence" value="ECO:0007669"/>
    <property type="project" value="TreeGrafter"/>
</dbReference>
<dbReference type="SMART" id="SM00220">
    <property type="entry name" value="S_TKc"/>
    <property type="match status" value="2"/>
</dbReference>